<evidence type="ECO:0000256" key="6">
    <source>
        <dbReference type="RuleBase" id="RU364039"/>
    </source>
</evidence>
<dbReference type="GO" id="GO:0000956">
    <property type="term" value="P:nuclear-transcribed mRNA catabolic process"/>
    <property type="evidence" value="ECO:0007669"/>
    <property type="project" value="TreeGrafter"/>
</dbReference>
<name>A0AA38VEC8_9PEZI</name>
<accession>A0AA38VEC8</accession>
<dbReference type="GO" id="GO:0003723">
    <property type="term" value="F:RNA binding"/>
    <property type="evidence" value="ECO:0007669"/>
    <property type="project" value="TreeGrafter"/>
</dbReference>
<keyword evidence="6" id="KW-0690">Ribosome biogenesis</keyword>
<dbReference type="Pfam" id="PF17777">
    <property type="entry name" value="RL10P_insert"/>
    <property type="match status" value="1"/>
</dbReference>
<dbReference type="PANTHER" id="PTHR45841">
    <property type="entry name" value="MRNA TURNOVER PROTEIN 4 MRTO4"/>
    <property type="match status" value="1"/>
</dbReference>
<dbReference type="FunFam" id="3.90.105.20:FF:000003">
    <property type="entry name" value="Ribosome assembly factor mrt4"/>
    <property type="match status" value="1"/>
</dbReference>
<dbReference type="InterPro" id="IPR043164">
    <property type="entry name" value="Ribosomal_uL10-like_insert_sf"/>
</dbReference>
<proteinExistence type="inferred from homology"/>
<comment type="function">
    <text evidence="1 6">Component of the ribosome assembly machinery. Nuclear paralog of the ribosomal protein P0, it binds pre-60S subunits at an early stage of assembly in the nucleolus, and is replaced by P0 in cytoplasmic pre-60S subunits and mature 80S ribosomes.</text>
</comment>
<reference evidence="8" key="1">
    <citation type="submission" date="2022-07" db="EMBL/GenBank/DDBJ databases">
        <title>Fungi with potential for degradation of polypropylene.</title>
        <authorList>
            <person name="Gostincar C."/>
        </authorList>
    </citation>
    <scope>NUCLEOTIDE SEQUENCE</scope>
    <source>
        <strain evidence="8">EXF-13287</strain>
    </source>
</reference>
<dbReference type="InterPro" id="IPR051742">
    <property type="entry name" value="Ribosome_Assembly_uL10"/>
</dbReference>
<dbReference type="GO" id="GO:0006364">
    <property type="term" value="P:rRNA processing"/>
    <property type="evidence" value="ECO:0007669"/>
    <property type="project" value="TreeGrafter"/>
</dbReference>
<dbReference type="Pfam" id="PF00466">
    <property type="entry name" value="Ribosomal_L10"/>
    <property type="match status" value="1"/>
</dbReference>
<dbReference type="GO" id="GO:0000027">
    <property type="term" value="P:ribosomal large subunit assembly"/>
    <property type="evidence" value="ECO:0007669"/>
    <property type="project" value="InterPro"/>
</dbReference>
<evidence type="ECO:0000256" key="5">
    <source>
        <dbReference type="ARBA" id="ARBA00023242"/>
    </source>
</evidence>
<dbReference type="CDD" id="cd05796">
    <property type="entry name" value="Ribosomal_P0_like"/>
    <property type="match status" value="1"/>
</dbReference>
<gene>
    <name evidence="8" type="ORF">NKR19_g8719</name>
</gene>
<keyword evidence="5 6" id="KW-0539">Nucleus</keyword>
<evidence type="ECO:0000313" key="8">
    <source>
        <dbReference type="EMBL" id="KAJ9134243.1"/>
    </source>
</evidence>
<sequence>MPKSRRAKVFHLTQVNKKTRQDKEKLFDNIRECIPQYQHCFVFSVDNMRNNYLKDVRRELDDCRIFFGKTKLTARALGSTPEEAQAPGIDGLSKYISGTVGLLFTNRDPASIKEYLDALSPVDFARAGAVASRTVVVPPGVVYSTAGQVAPENDVPLGQAIEPELRKLGMPTRMVRGRVVNGDEGQIQGYTICKEGEVLDSRQTRLLKLFSVCLSEFRVKVVAYWSAASGEVTVVDAAEGKGEAMEEDEEEEEKSD</sequence>
<dbReference type="InterPro" id="IPR001790">
    <property type="entry name" value="Ribosomal_uL10"/>
</dbReference>
<keyword evidence="9" id="KW-1185">Reference proteome</keyword>
<organism evidence="8 9">
    <name type="scientific">Coniochaeta hoffmannii</name>
    <dbReference type="NCBI Taxonomy" id="91930"/>
    <lineage>
        <taxon>Eukaryota</taxon>
        <taxon>Fungi</taxon>
        <taxon>Dikarya</taxon>
        <taxon>Ascomycota</taxon>
        <taxon>Pezizomycotina</taxon>
        <taxon>Sordariomycetes</taxon>
        <taxon>Sordariomycetidae</taxon>
        <taxon>Coniochaetales</taxon>
        <taxon>Coniochaetaceae</taxon>
        <taxon>Coniochaeta</taxon>
    </lineage>
</organism>
<dbReference type="GO" id="GO:0005737">
    <property type="term" value="C:cytoplasm"/>
    <property type="evidence" value="ECO:0007669"/>
    <property type="project" value="UniProtKB-SubCell"/>
</dbReference>
<dbReference type="Gene3D" id="3.90.105.20">
    <property type="match status" value="1"/>
</dbReference>
<evidence type="ECO:0000256" key="3">
    <source>
        <dbReference type="ARBA" id="ARBA00011117"/>
    </source>
</evidence>
<dbReference type="GO" id="GO:0005730">
    <property type="term" value="C:nucleolus"/>
    <property type="evidence" value="ECO:0007669"/>
    <property type="project" value="UniProtKB-SubCell"/>
</dbReference>
<comment type="similarity">
    <text evidence="2 6">Belongs to the universal ribosomal protein uL10 family.</text>
</comment>
<dbReference type="InterPro" id="IPR040637">
    <property type="entry name" value="Ribosomal_uL10-like_insert"/>
</dbReference>
<comment type="subunit">
    <text evidence="3 6">Associates with the pre-60S ribosomal particle.</text>
</comment>
<dbReference type="GO" id="GO:0030687">
    <property type="term" value="C:preribosome, large subunit precursor"/>
    <property type="evidence" value="ECO:0007669"/>
    <property type="project" value="TreeGrafter"/>
</dbReference>
<dbReference type="SUPFAM" id="SSF160369">
    <property type="entry name" value="Ribosomal protein L10-like"/>
    <property type="match status" value="1"/>
</dbReference>
<comment type="caution">
    <text evidence="8">The sequence shown here is derived from an EMBL/GenBank/DDBJ whole genome shotgun (WGS) entry which is preliminary data.</text>
</comment>
<dbReference type="Proteomes" id="UP001174691">
    <property type="component" value="Unassembled WGS sequence"/>
</dbReference>
<dbReference type="EMBL" id="JANBVN010000185">
    <property type="protein sequence ID" value="KAJ9134243.1"/>
    <property type="molecule type" value="Genomic_DNA"/>
</dbReference>
<dbReference type="AlphaFoldDB" id="A0AA38VEC8"/>
<dbReference type="InterPro" id="IPR033867">
    <property type="entry name" value="Mrt4"/>
</dbReference>
<comment type="subcellular location">
    <subcellularLocation>
        <location evidence="6">Cytoplasm</location>
    </subcellularLocation>
    <subcellularLocation>
        <location evidence="6">Nucleus</location>
        <location evidence="6">Nucleolus</location>
    </subcellularLocation>
</comment>
<protein>
    <recommendedName>
        <fullName evidence="6">Ribosome assembly factor mrt4</fullName>
    </recommendedName>
</protein>
<dbReference type="InterPro" id="IPR043141">
    <property type="entry name" value="Ribosomal_uL10-like_sf"/>
</dbReference>
<dbReference type="Gene3D" id="3.30.70.1730">
    <property type="match status" value="1"/>
</dbReference>
<keyword evidence="4 6" id="KW-0963">Cytoplasm</keyword>
<evidence type="ECO:0000259" key="7">
    <source>
        <dbReference type="Pfam" id="PF17777"/>
    </source>
</evidence>
<evidence type="ECO:0000313" key="9">
    <source>
        <dbReference type="Proteomes" id="UP001174691"/>
    </source>
</evidence>
<dbReference type="FunFam" id="3.30.70.1730:FF:000005">
    <property type="entry name" value="Ribosome assembly factor mrt4"/>
    <property type="match status" value="1"/>
</dbReference>
<evidence type="ECO:0000256" key="2">
    <source>
        <dbReference type="ARBA" id="ARBA00008889"/>
    </source>
</evidence>
<evidence type="ECO:0000256" key="1">
    <source>
        <dbReference type="ARBA" id="ARBA00004046"/>
    </source>
</evidence>
<dbReference type="PANTHER" id="PTHR45841:SF1">
    <property type="entry name" value="MRNA TURNOVER PROTEIN 4 HOMOLOG"/>
    <property type="match status" value="1"/>
</dbReference>
<feature type="domain" description="Large ribosomal subunit protein uL10-like insertion" evidence="7">
    <location>
        <begin position="125"/>
        <end position="212"/>
    </location>
</feature>
<evidence type="ECO:0000256" key="4">
    <source>
        <dbReference type="ARBA" id="ARBA00022490"/>
    </source>
</evidence>